<organism evidence="3 4">
    <name type="scientific">Streptomyces prasinosporus</name>
    <dbReference type="NCBI Taxonomy" id="68256"/>
    <lineage>
        <taxon>Bacteria</taxon>
        <taxon>Bacillati</taxon>
        <taxon>Actinomycetota</taxon>
        <taxon>Actinomycetes</taxon>
        <taxon>Kitasatosporales</taxon>
        <taxon>Streptomycetaceae</taxon>
        <taxon>Streptomyces</taxon>
        <taxon>Streptomyces albogriseolus group</taxon>
    </lineage>
</organism>
<dbReference type="Gene3D" id="2.60.120.260">
    <property type="entry name" value="Galactose-binding domain-like"/>
    <property type="match status" value="1"/>
</dbReference>
<accession>A0ABP6U7C5</accession>
<dbReference type="InterPro" id="IPR057561">
    <property type="entry name" value="NADase_transloc"/>
</dbReference>
<feature type="compositionally biased region" description="Basic and acidic residues" evidence="1">
    <location>
        <begin position="43"/>
        <end position="59"/>
    </location>
</feature>
<sequence length="488" mass="50017">MTSPSSGPGRTASRCAECGTPAEPGQSFCDSCGAVLGWADGGRAGRSERTRTEPVHAEPARTAASGVSGSAGGSGSAGVSGSAGSAGASGADGPARASGSDGASGGAGAAGATGAAIGDGVAAPGGAVGAAPGGAVPAADDRARTSAAGRRDDRDDRDQVTAPEDDTEPLPSVPSAAAEPPRAQGDADSDASERARSLLVPVADSEPREGPEDPAVAPVLPGRTAARRPQVRAVGPQADAEGGVPCPWCSTPNRPERHFCARCAMSMTRGEDAPGRLPWWRRMFADRSAESAWAGERPRLRRGFGRVWNWVVGAVVIGLVVALVMNLGAMIQATRDHFAKRAPVGPSAVKASRSYTGHGAGLAFDKLNNTWWGPGISQAAEGEWLEVTFDQPTRLLDLVITPGTSTRADQLSESALPRRIDAQITLADGEKITRTLTLDQSAGGQRRPFRVGEVTTVRFVLRSAYNAGPEKQVAIAEIEFFGRSNTTS</sequence>
<dbReference type="RefSeq" id="WP_193457783.1">
    <property type="nucleotide sequence ID" value="NZ_BAAAXF010000073.1"/>
</dbReference>
<feature type="compositionally biased region" description="Gly residues" evidence="1">
    <location>
        <begin position="102"/>
        <end position="111"/>
    </location>
</feature>
<dbReference type="EMBL" id="BAAAXF010000073">
    <property type="protein sequence ID" value="GAA3503055.1"/>
    <property type="molecule type" value="Genomic_DNA"/>
</dbReference>
<keyword evidence="2" id="KW-0472">Membrane</keyword>
<feature type="region of interest" description="Disordered" evidence="1">
    <location>
        <begin position="39"/>
        <end position="194"/>
    </location>
</feature>
<feature type="compositionally biased region" description="Basic and acidic residues" evidence="1">
    <location>
        <begin position="139"/>
        <end position="159"/>
    </location>
</feature>
<gene>
    <name evidence="3" type="ORF">GCM10019016_101650</name>
</gene>
<evidence type="ECO:0000256" key="1">
    <source>
        <dbReference type="SAM" id="MobiDB-lite"/>
    </source>
</evidence>
<evidence type="ECO:0008006" key="5">
    <source>
        <dbReference type="Google" id="ProtNLM"/>
    </source>
</evidence>
<evidence type="ECO:0000313" key="4">
    <source>
        <dbReference type="Proteomes" id="UP001501455"/>
    </source>
</evidence>
<dbReference type="NCBIfam" id="NF047619">
    <property type="entry name" value="NADase_discoid"/>
    <property type="match status" value="1"/>
</dbReference>
<dbReference type="InterPro" id="IPR008979">
    <property type="entry name" value="Galactose-bd-like_sf"/>
</dbReference>
<protein>
    <recommendedName>
        <fullName evidence="5">Zinc ribbon domain-containing protein</fullName>
    </recommendedName>
</protein>
<evidence type="ECO:0000313" key="3">
    <source>
        <dbReference type="EMBL" id="GAA3503055.1"/>
    </source>
</evidence>
<feature type="compositionally biased region" description="Gly residues" evidence="1">
    <location>
        <begin position="69"/>
        <end position="78"/>
    </location>
</feature>
<keyword evidence="2" id="KW-1133">Transmembrane helix</keyword>
<dbReference type="Proteomes" id="UP001501455">
    <property type="component" value="Unassembled WGS sequence"/>
</dbReference>
<reference evidence="4" key="1">
    <citation type="journal article" date="2019" name="Int. J. Syst. Evol. Microbiol.">
        <title>The Global Catalogue of Microorganisms (GCM) 10K type strain sequencing project: providing services to taxonomists for standard genome sequencing and annotation.</title>
        <authorList>
            <consortium name="The Broad Institute Genomics Platform"/>
            <consortium name="The Broad Institute Genome Sequencing Center for Infectious Disease"/>
            <person name="Wu L."/>
            <person name="Ma J."/>
        </authorList>
    </citation>
    <scope>NUCLEOTIDE SEQUENCE [LARGE SCALE GENOMIC DNA]</scope>
    <source>
        <strain evidence="4">JCM 4816</strain>
    </source>
</reference>
<feature type="transmembrane region" description="Helical" evidence="2">
    <location>
        <begin position="307"/>
        <end position="331"/>
    </location>
</feature>
<keyword evidence="4" id="KW-1185">Reference proteome</keyword>
<name>A0ABP6U7C5_9ACTN</name>
<feature type="compositionally biased region" description="Low complexity" evidence="1">
    <location>
        <begin position="79"/>
        <end position="101"/>
    </location>
</feature>
<dbReference type="SUPFAM" id="SSF49785">
    <property type="entry name" value="Galactose-binding domain-like"/>
    <property type="match status" value="1"/>
</dbReference>
<feature type="region of interest" description="Disordered" evidence="1">
    <location>
        <begin position="1"/>
        <end position="22"/>
    </location>
</feature>
<keyword evidence="2" id="KW-0812">Transmembrane</keyword>
<comment type="caution">
    <text evidence="3">The sequence shown here is derived from an EMBL/GenBank/DDBJ whole genome shotgun (WGS) entry which is preliminary data.</text>
</comment>
<feature type="compositionally biased region" description="Low complexity" evidence="1">
    <location>
        <begin position="112"/>
        <end position="125"/>
    </location>
</feature>
<proteinExistence type="predicted"/>
<evidence type="ECO:0000256" key="2">
    <source>
        <dbReference type="SAM" id="Phobius"/>
    </source>
</evidence>